<dbReference type="InterPro" id="IPR027417">
    <property type="entry name" value="P-loop_NTPase"/>
</dbReference>
<keyword evidence="2" id="KW-1003">Cell membrane</keyword>
<keyword evidence="7 10" id="KW-1133">Transmembrane helix</keyword>
<evidence type="ECO:0000256" key="9">
    <source>
        <dbReference type="PROSITE-ProRule" id="PRU00289"/>
    </source>
</evidence>
<dbReference type="GO" id="GO:0005886">
    <property type="term" value="C:plasma membrane"/>
    <property type="evidence" value="ECO:0007669"/>
    <property type="project" value="UniProtKB-SubCell"/>
</dbReference>
<dbReference type="RefSeq" id="WP_207118906.1">
    <property type="nucleotide sequence ID" value="NZ_JAFLEQ010000008.1"/>
</dbReference>
<feature type="domain" description="FtsK" evidence="11">
    <location>
        <begin position="1009"/>
        <end position="1189"/>
    </location>
</feature>
<evidence type="ECO:0000256" key="7">
    <source>
        <dbReference type="ARBA" id="ARBA00022989"/>
    </source>
</evidence>
<dbReference type="InterPro" id="IPR002543">
    <property type="entry name" value="FtsK_dom"/>
</dbReference>
<dbReference type="SMART" id="SM00382">
    <property type="entry name" value="AAA"/>
    <property type="match status" value="3"/>
</dbReference>
<accession>A0A939DZC0</accession>
<dbReference type="PANTHER" id="PTHR22683">
    <property type="entry name" value="SPORULATION PROTEIN RELATED"/>
    <property type="match status" value="1"/>
</dbReference>
<evidence type="ECO:0000256" key="6">
    <source>
        <dbReference type="ARBA" id="ARBA00022840"/>
    </source>
</evidence>
<name>A0A939DZC0_9CORY</name>
<dbReference type="NCBIfam" id="TIGR03925">
    <property type="entry name" value="T7SS_EccC_b"/>
    <property type="match status" value="1"/>
</dbReference>
<evidence type="ECO:0000259" key="11">
    <source>
        <dbReference type="PROSITE" id="PS50901"/>
    </source>
</evidence>
<feature type="domain" description="FtsK" evidence="11">
    <location>
        <begin position="414"/>
        <end position="614"/>
    </location>
</feature>
<dbReference type="NCBIfam" id="TIGR03924">
    <property type="entry name" value="T7SS_EccC_a"/>
    <property type="match status" value="1"/>
</dbReference>
<keyword evidence="4" id="KW-0677">Repeat</keyword>
<dbReference type="Pfam" id="PF01580">
    <property type="entry name" value="FtsK_SpoIIIE"/>
    <property type="match status" value="2"/>
</dbReference>
<dbReference type="EMBL" id="JAFLEQ010000008">
    <property type="protein sequence ID" value="MBN9644034.1"/>
    <property type="molecule type" value="Genomic_DNA"/>
</dbReference>
<dbReference type="PROSITE" id="PS50901">
    <property type="entry name" value="FTSK"/>
    <property type="match status" value="3"/>
</dbReference>
<dbReference type="InterPro" id="IPR003593">
    <property type="entry name" value="AAA+_ATPase"/>
</dbReference>
<dbReference type="SUPFAM" id="SSF52540">
    <property type="entry name" value="P-loop containing nucleoside triphosphate hydrolases"/>
    <property type="match status" value="3"/>
</dbReference>
<keyword evidence="13" id="KW-1185">Reference proteome</keyword>
<proteinExistence type="predicted"/>
<evidence type="ECO:0000313" key="13">
    <source>
        <dbReference type="Proteomes" id="UP000664332"/>
    </source>
</evidence>
<evidence type="ECO:0000256" key="10">
    <source>
        <dbReference type="SAM" id="Phobius"/>
    </source>
</evidence>
<evidence type="ECO:0000256" key="8">
    <source>
        <dbReference type="ARBA" id="ARBA00023136"/>
    </source>
</evidence>
<feature type="binding site" evidence="9">
    <location>
        <begin position="1026"/>
        <end position="1033"/>
    </location>
    <ligand>
        <name>ATP</name>
        <dbReference type="ChEBI" id="CHEBI:30616"/>
    </ligand>
</feature>
<dbReference type="GO" id="GO:0005524">
    <property type="term" value="F:ATP binding"/>
    <property type="evidence" value="ECO:0007669"/>
    <property type="project" value="UniProtKB-UniRule"/>
</dbReference>
<protein>
    <submittedName>
        <fullName evidence="12">Type VII secretion protein EccCa</fullName>
    </submittedName>
</protein>
<feature type="domain" description="FtsK" evidence="11">
    <location>
        <begin position="762"/>
        <end position="929"/>
    </location>
</feature>
<evidence type="ECO:0000256" key="1">
    <source>
        <dbReference type="ARBA" id="ARBA00004651"/>
    </source>
</evidence>
<evidence type="ECO:0000256" key="3">
    <source>
        <dbReference type="ARBA" id="ARBA00022692"/>
    </source>
</evidence>
<dbReference type="Gene3D" id="3.40.50.300">
    <property type="entry name" value="P-loop containing nucleotide triphosphate hydrolases"/>
    <property type="match status" value="3"/>
</dbReference>
<keyword evidence="5 9" id="KW-0547">Nucleotide-binding</keyword>
<evidence type="ECO:0000256" key="5">
    <source>
        <dbReference type="ARBA" id="ARBA00022741"/>
    </source>
</evidence>
<dbReference type="InterPro" id="IPR023836">
    <property type="entry name" value="EccCa-like_Actinobacteria"/>
</dbReference>
<feature type="binding site" evidence="9">
    <location>
        <begin position="437"/>
        <end position="444"/>
    </location>
    <ligand>
        <name>ATP</name>
        <dbReference type="ChEBI" id="CHEBI:30616"/>
    </ligand>
</feature>
<dbReference type="InterPro" id="IPR023837">
    <property type="entry name" value="EccCb-like_Actinobacteria"/>
</dbReference>
<dbReference type="AlphaFoldDB" id="A0A939DZC0"/>
<comment type="subcellular location">
    <subcellularLocation>
        <location evidence="1">Cell membrane</location>
        <topology evidence="1">Multi-pass membrane protein</topology>
    </subcellularLocation>
</comment>
<keyword evidence="8 10" id="KW-0472">Membrane</keyword>
<reference evidence="12" key="1">
    <citation type="submission" date="2021-03" db="EMBL/GenBank/DDBJ databases">
        <authorList>
            <person name="Sun Q."/>
        </authorList>
    </citation>
    <scope>NUCLEOTIDE SEQUENCE</scope>
    <source>
        <strain evidence="12">CCM 8862</strain>
    </source>
</reference>
<dbReference type="GO" id="GO:0003677">
    <property type="term" value="F:DNA binding"/>
    <property type="evidence" value="ECO:0007669"/>
    <property type="project" value="InterPro"/>
</dbReference>
<sequence length="1221" mass="129374">MPNTTRPRDTTVVRPLTIDERIAWPPPPVGQLAVDPVPAADKPAKQPLTRLIMPLVMVVAMVAMVGFMVFSGRGINPMMMLFPLMMLASMGAMFGGSSGGDPDETRRTYLRHLQTVKTTALDNAAAQKAHAEWRFPAAADLWSMVSCDRLWERAAGDPDVGWVRVATGTVALDTPVTLSEAGAPEDVDPVCAVAANHMIAGVSSVPDSPIGITLTDFPVIRIDGDAAADLARSLVAQLVFHHGPELVGVSVAGNGFGWVKWLPHARGDAAGAAHRILLNCAPDGQVDAAGEQFDTVIDLASRPQSVLWHTAHDSGLMLTATTGQPGPARLLVTTTAGDEQLGLADVLSEAAAAVLARKITGLTRPAVTDRGPVSAGLLNMCGFAEPGRLQPETMWPPRQAADRLAVPVGLSDKGRPVVLDIKESAQGGVGPHGLCIGATGSGKSELLRTLVVALAATHSPDDVNFVLVDFKGGATFLGLDSLPHTSAVITNLAEEAVLVDRMHDAISGEMNRRQEMLREAGNYKNVDDYNKARREGKDLPPLPALVIILDEFSELLGQHPDFADLFTAVGRLGRSLHIHLLLASQRLEEGRLRGLDSHLSYRLGLKTFSAAESRQVLGVTDAYHLPARPGEGIFRSDADELTRFRASYVSGPMDPAEGSAERPPQLVHPILFTAADDIAAASVAPVESITTADGQPPVTTVDFVVAAACRAAAARGMRAHKIWLDPLPPAISLGQLIGDADTTGEGGLAATIGLVDRPAHQSQDVFAVTLDGAGGHMAVCGAPRTGTTTALVTTAVSLAVGHSSDRVRFYVIDLGGGTAASLRELPHTAGAARRGEDEKIHRIIDEVTGLIDHPDSRHTFLIIDGWHTVVSDYADSDITDSLGRIASDGLGANVHLLIGVQRWSLIRPNVRDLIGTRLELRLTEAMDSLVDRQAQKNIPPAPGRGLTPQGEHLLVALTGPEEISHAAARARARGDRPVAPLKMLPETITVDQLDAPAGTVVLGVGGAALQPVVFDPAQQDHLICFGSRGCGKSTLVATMAAGVTALGRQAARMVVLDPRRRHLGAFDQDMTAFYAATPDDCAAAVEKLAVTLKKRLPPADVTPQALKERSYWQGPEIWVLIDDHDLLPDGVLSPLVPLVPHARDIGLHVVLARKAGGAARALWDPFIGRIKDQTPVAVLMDCDREEGTLFGIRAGHQRRGRARLSIDGDNAGICHIAMPGR</sequence>
<feature type="transmembrane region" description="Helical" evidence="10">
    <location>
        <begin position="51"/>
        <end position="71"/>
    </location>
</feature>
<keyword evidence="6 9" id="KW-0067">ATP-binding</keyword>
<dbReference type="InterPro" id="IPR050206">
    <property type="entry name" value="FtsK/SpoIIIE/SftA"/>
</dbReference>
<comment type="caution">
    <text evidence="12">The sequence shown here is derived from an EMBL/GenBank/DDBJ whole genome shotgun (WGS) entry which is preliminary data.</text>
</comment>
<feature type="binding site" evidence="9">
    <location>
        <begin position="781"/>
        <end position="788"/>
    </location>
    <ligand>
        <name>ATP</name>
        <dbReference type="ChEBI" id="CHEBI:30616"/>
    </ligand>
</feature>
<evidence type="ECO:0000256" key="2">
    <source>
        <dbReference type="ARBA" id="ARBA00022475"/>
    </source>
</evidence>
<gene>
    <name evidence="12" type="primary">eccCa</name>
    <name evidence="12" type="ORF">JZY06_05290</name>
</gene>
<dbReference type="PANTHER" id="PTHR22683:SF1">
    <property type="entry name" value="TYPE VII SECRETION SYSTEM PROTEIN ESSC"/>
    <property type="match status" value="1"/>
</dbReference>
<evidence type="ECO:0000256" key="4">
    <source>
        <dbReference type="ARBA" id="ARBA00022737"/>
    </source>
</evidence>
<dbReference type="Proteomes" id="UP000664332">
    <property type="component" value="Unassembled WGS sequence"/>
</dbReference>
<evidence type="ECO:0000313" key="12">
    <source>
        <dbReference type="EMBL" id="MBN9644034.1"/>
    </source>
</evidence>
<organism evidence="12 13">
    <name type="scientific">Corynebacterium mendelii</name>
    <dbReference type="NCBI Taxonomy" id="2765362"/>
    <lineage>
        <taxon>Bacteria</taxon>
        <taxon>Bacillati</taxon>
        <taxon>Actinomycetota</taxon>
        <taxon>Actinomycetes</taxon>
        <taxon>Mycobacteriales</taxon>
        <taxon>Corynebacteriaceae</taxon>
        <taxon>Corynebacterium</taxon>
    </lineage>
</organism>
<keyword evidence="3 10" id="KW-0812">Transmembrane</keyword>